<organism evidence="7 8">
    <name type="scientific">Qipengyuania mesophila</name>
    <dbReference type="NCBI Taxonomy" id="2867246"/>
    <lineage>
        <taxon>Bacteria</taxon>
        <taxon>Pseudomonadati</taxon>
        <taxon>Pseudomonadota</taxon>
        <taxon>Alphaproteobacteria</taxon>
        <taxon>Sphingomonadales</taxon>
        <taxon>Erythrobacteraceae</taxon>
        <taxon>Qipengyuania</taxon>
    </lineage>
</organism>
<dbReference type="CDD" id="cd00796">
    <property type="entry name" value="INT_Rci_Hp1_C"/>
    <property type="match status" value="1"/>
</dbReference>
<dbReference type="PROSITE" id="PS51900">
    <property type="entry name" value="CB"/>
    <property type="match status" value="1"/>
</dbReference>
<dbReference type="Gene3D" id="1.10.443.10">
    <property type="entry name" value="Intergrase catalytic core"/>
    <property type="match status" value="1"/>
</dbReference>
<dbReference type="RefSeq" id="WP_221602441.1">
    <property type="nucleotide sequence ID" value="NZ_JAIGNU010000001.1"/>
</dbReference>
<keyword evidence="3" id="KW-0233">DNA recombination</keyword>
<keyword evidence="1" id="KW-0229">DNA integration</keyword>
<evidence type="ECO:0000259" key="5">
    <source>
        <dbReference type="PROSITE" id="PS51898"/>
    </source>
</evidence>
<name>A0ABS7JUT1_9SPHN</name>
<dbReference type="Pfam" id="PF00589">
    <property type="entry name" value="Phage_integrase"/>
    <property type="match status" value="1"/>
</dbReference>
<evidence type="ECO:0000256" key="2">
    <source>
        <dbReference type="ARBA" id="ARBA00023125"/>
    </source>
</evidence>
<reference evidence="7 8" key="1">
    <citation type="submission" date="2021-08" db="EMBL/GenBank/DDBJ databases">
        <title>Comparative Genomics Analysis of the Genus Qipengyuania Reveals Extensive Genetic Diversity and Metabolic Versatility, Including the Description of Fifteen Novel Species.</title>
        <authorList>
            <person name="Liu Y."/>
        </authorList>
    </citation>
    <scope>NUCLEOTIDE SEQUENCE [LARGE SCALE GENOMIC DNA]</scope>
    <source>
        <strain evidence="7 8">YG27</strain>
    </source>
</reference>
<dbReference type="PANTHER" id="PTHR30349">
    <property type="entry name" value="PHAGE INTEGRASE-RELATED"/>
    <property type="match status" value="1"/>
</dbReference>
<dbReference type="Proteomes" id="UP000782554">
    <property type="component" value="Unassembled WGS sequence"/>
</dbReference>
<feature type="domain" description="Tyr recombinase" evidence="5">
    <location>
        <begin position="191"/>
        <end position="368"/>
    </location>
</feature>
<dbReference type="PROSITE" id="PS51898">
    <property type="entry name" value="TYR_RECOMBINASE"/>
    <property type="match status" value="1"/>
</dbReference>
<dbReference type="Gene3D" id="1.10.150.130">
    <property type="match status" value="1"/>
</dbReference>
<evidence type="ECO:0000259" key="6">
    <source>
        <dbReference type="PROSITE" id="PS51900"/>
    </source>
</evidence>
<dbReference type="InterPro" id="IPR010998">
    <property type="entry name" value="Integrase_recombinase_N"/>
</dbReference>
<keyword evidence="2 4" id="KW-0238">DNA-binding</keyword>
<dbReference type="InterPro" id="IPR013762">
    <property type="entry name" value="Integrase-like_cat_sf"/>
</dbReference>
<feature type="domain" description="Core-binding (CB)" evidence="6">
    <location>
        <begin position="90"/>
        <end position="171"/>
    </location>
</feature>
<dbReference type="InterPro" id="IPR050090">
    <property type="entry name" value="Tyrosine_recombinase_XerCD"/>
</dbReference>
<dbReference type="InterPro" id="IPR002104">
    <property type="entry name" value="Integrase_catalytic"/>
</dbReference>
<dbReference type="InterPro" id="IPR011010">
    <property type="entry name" value="DNA_brk_join_enz"/>
</dbReference>
<sequence length="379" mass="42927">MKFQVITPANRRSLTPGQALTEHGITVTKLADGDERWSLAFMYLRKRVKRVLGLKSENWNATRALEQRDRIRADIREGLETLPKGRKTPLRFAELANWYLDELDVSGGKNLARKRLQLERRLVPTLGHLVVEAITEEHVGRYKNEMLLSGLSPSTVNRDLATLGHTWSTAVRRRKLRRIPCKIEKLPEPEGRTVVLSDDECSALVEAAKRDSHPHLWLFVEFGLGTAMRSSEIVSARFDRIDWENCRLYLPKAKAGDRTQPLARTLVEILRTERESRSDRDGWIFPSAQTATGHVNEFNGPFKRAVKASGLSPELITPHVMRHTAATKMIAAGYPIPAVQKVTGHKTPNMLLRYVHMADREVNAAVSALERTRTQARAE</sequence>
<protein>
    <submittedName>
        <fullName evidence="7">Site-specific integrase</fullName>
    </submittedName>
</protein>
<proteinExistence type="predicted"/>
<keyword evidence="8" id="KW-1185">Reference proteome</keyword>
<evidence type="ECO:0000256" key="4">
    <source>
        <dbReference type="PROSITE-ProRule" id="PRU01248"/>
    </source>
</evidence>
<evidence type="ECO:0000313" key="8">
    <source>
        <dbReference type="Proteomes" id="UP000782554"/>
    </source>
</evidence>
<evidence type="ECO:0000313" key="7">
    <source>
        <dbReference type="EMBL" id="MBX7501351.1"/>
    </source>
</evidence>
<evidence type="ECO:0000256" key="3">
    <source>
        <dbReference type="ARBA" id="ARBA00023172"/>
    </source>
</evidence>
<dbReference type="EMBL" id="JAIGNU010000001">
    <property type="protein sequence ID" value="MBX7501351.1"/>
    <property type="molecule type" value="Genomic_DNA"/>
</dbReference>
<evidence type="ECO:0000256" key="1">
    <source>
        <dbReference type="ARBA" id="ARBA00022908"/>
    </source>
</evidence>
<gene>
    <name evidence="7" type="ORF">K3181_07850</name>
</gene>
<comment type="caution">
    <text evidence="7">The sequence shown here is derived from an EMBL/GenBank/DDBJ whole genome shotgun (WGS) entry which is preliminary data.</text>
</comment>
<dbReference type="InterPro" id="IPR044068">
    <property type="entry name" value="CB"/>
</dbReference>
<accession>A0ABS7JUT1</accession>
<dbReference type="PANTHER" id="PTHR30349:SF94">
    <property type="entry name" value="INTEGRASE_RECOMBINASE HI_1414-RELATED"/>
    <property type="match status" value="1"/>
</dbReference>
<dbReference type="SUPFAM" id="SSF56349">
    <property type="entry name" value="DNA breaking-rejoining enzymes"/>
    <property type="match status" value="1"/>
</dbReference>